<dbReference type="PANTHER" id="PTHR40460">
    <property type="entry name" value="CHROMOSOME 1, WHOLE GENOME SHOTGUN SEQUENCE"/>
    <property type="match status" value="1"/>
</dbReference>
<evidence type="ECO:0000256" key="1">
    <source>
        <dbReference type="SAM" id="MobiDB-lite"/>
    </source>
</evidence>
<evidence type="ECO:0008006" key="4">
    <source>
        <dbReference type="Google" id="ProtNLM"/>
    </source>
</evidence>
<feature type="compositionally biased region" description="Low complexity" evidence="1">
    <location>
        <begin position="18"/>
        <end position="32"/>
    </location>
</feature>
<proteinExistence type="predicted"/>
<protein>
    <recommendedName>
        <fullName evidence="4">CsbD-like domain-containing protein</fullName>
    </recommendedName>
</protein>
<organism evidence="2 3">
    <name type="scientific">Ganoderma sinense ZZ0214-1</name>
    <dbReference type="NCBI Taxonomy" id="1077348"/>
    <lineage>
        <taxon>Eukaryota</taxon>
        <taxon>Fungi</taxon>
        <taxon>Dikarya</taxon>
        <taxon>Basidiomycota</taxon>
        <taxon>Agaricomycotina</taxon>
        <taxon>Agaricomycetes</taxon>
        <taxon>Polyporales</taxon>
        <taxon>Polyporaceae</taxon>
        <taxon>Ganoderma</taxon>
    </lineage>
</organism>
<accession>A0A2G8RX51</accession>
<evidence type="ECO:0000313" key="2">
    <source>
        <dbReference type="EMBL" id="PIL26095.1"/>
    </source>
</evidence>
<sequence length="102" mass="10840">MSSNQPSKTSGQYHSAKGTATETLGSTTGSESWQQAGAEEHAQGEREYNAAQAQGYAEGTKDRMGGRKDAVFGAVTGDREQEASGNVRRDKGETQQAMNRPS</sequence>
<feature type="compositionally biased region" description="Basic and acidic residues" evidence="1">
    <location>
        <begin position="59"/>
        <end position="70"/>
    </location>
</feature>
<gene>
    <name evidence="2" type="ORF">GSI_11849</name>
</gene>
<dbReference type="EMBL" id="AYKW01000045">
    <property type="protein sequence ID" value="PIL26095.1"/>
    <property type="molecule type" value="Genomic_DNA"/>
</dbReference>
<dbReference type="PANTHER" id="PTHR40460:SF1">
    <property type="entry name" value="CSBD-LIKE DOMAIN-CONTAINING PROTEIN"/>
    <property type="match status" value="1"/>
</dbReference>
<keyword evidence="3" id="KW-1185">Reference proteome</keyword>
<feature type="compositionally biased region" description="Polar residues" evidence="1">
    <location>
        <begin position="1"/>
        <end position="13"/>
    </location>
</feature>
<feature type="region of interest" description="Disordered" evidence="1">
    <location>
        <begin position="1"/>
        <end position="102"/>
    </location>
</feature>
<reference evidence="2 3" key="1">
    <citation type="journal article" date="2015" name="Sci. Rep.">
        <title>Chromosome-level genome map provides insights into diverse defense mechanisms in the medicinal fungus Ganoderma sinense.</title>
        <authorList>
            <person name="Zhu Y."/>
            <person name="Xu J."/>
            <person name="Sun C."/>
            <person name="Zhou S."/>
            <person name="Xu H."/>
            <person name="Nelson D.R."/>
            <person name="Qian J."/>
            <person name="Song J."/>
            <person name="Luo H."/>
            <person name="Xiang L."/>
            <person name="Li Y."/>
            <person name="Xu Z."/>
            <person name="Ji A."/>
            <person name="Wang L."/>
            <person name="Lu S."/>
            <person name="Hayward A."/>
            <person name="Sun W."/>
            <person name="Li X."/>
            <person name="Schwartz D.C."/>
            <person name="Wang Y."/>
            <person name="Chen S."/>
        </authorList>
    </citation>
    <scope>NUCLEOTIDE SEQUENCE [LARGE SCALE GENOMIC DNA]</scope>
    <source>
        <strain evidence="2 3">ZZ0214-1</strain>
    </source>
</reference>
<feature type="compositionally biased region" description="Basic and acidic residues" evidence="1">
    <location>
        <begin position="38"/>
        <end position="48"/>
    </location>
</feature>
<name>A0A2G8RX51_9APHY</name>
<dbReference type="OrthoDB" id="9999611at2759"/>
<evidence type="ECO:0000313" key="3">
    <source>
        <dbReference type="Proteomes" id="UP000230002"/>
    </source>
</evidence>
<feature type="compositionally biased region" description="Basic and acidic residues" evidence="1">
    <location>
        <begin position="77"/>
        <end position="93"/>
    </location>
</feature>
<dbReference type="STRING" id="1077348.A0A2G8RX51"/>
<dbReference type="AlphaFoldDB" id="A0A2G8RX51"/>
<comment type="caution">
    <text evidence="2">The sequence shown here is derived from an EMBL/GenBank/DDBJ whole genome shotgun (WGS) entry which is preliminary data.</text>
</comment>
<dbReference type="Proteomes" id="UP000230002">
    <property type="component" value="Unassembled WGS sequence"/>
</dbReference>